<dbReference type="RefSeq" id="WP_063796252.1">
    <property type="nucleotide sequence ID" value="NZ_CP012159.1"/>
</dbReference>
<keyword evidence="2" id="KW-0436">Ligase</keyword>
<evidence type="ECO:0008006" key="10">
    <source>
        <dbReference type="Google" id="ProtNLM"/>
    </source>
</evidence>
<keyword evidence="3" id="KW-0808">Transferase</keyword>
<dbReference type="PROSITE" id="PS50975">
    <property type="entry name" value="ATP_GRASP"/>
    <property type="match status" value="1"/>
</dbReference>
<proteinExistence type="inferred from homology"/>
<evidence type="ECO:0000256" key="3">
    <source>
        <dbReference type="ARBA" id="ARBA00022679"/>
    </source>
</evidence>
<accession>A0A0K1EC03</accession>
<dbReference type="KEGG" id="ccro:CMC5_022300"/>
<evidence type="ECO:0000313" key="8">
    <source>
        <dbReference type="EMBL" id="AKT38088.1"/>
    </source>
</evidence>
<dbReference type="OrthoDB" id="9813261at2"/>
<evidence type="ECO:0000256" key="4">
    <source>
        <dbReference type="ARBA" id="ARBA00022691"/>
    </source>
</evidence>
<evidence type="ECO:0000256" key="1">
    <source>
        <dbReference type="ARBA" id="ARBA00010871"/>
    </source>
</evidence>
<dbReference type="InterPro" id="IPR046341">
    <property type="entry name" value="SET_dom_sf"/>
</dbReference>
<dbReference type="SUPFAM" id="SSF82199">
    <property type="entry name" value="SET domain"/>
    <property type="match status" value="1"/>
</dbReference>
<name>A0A0K1EC03_CHOCO</name>
<dbReference type="PANTHER" id="PTHR23132">
    <property type="entry name" value="D-ALANINE--D-ALANINE LIGASE"/>
    <property type="match status" value="1"/>
</dbReference>
<dbReference type="GO" id="GO:0046872">
    <property type="term" value="F:metal ion binding"/>
    <property type="evidence" value="ECO:0007669"/>
    <property type="project" value="InterPro"/>
</dbReference>
<dbReference type="GO" id="GO:0016740">
    <property type="term" value="F:transferase activity"/>
    <property type="evidence" value="ECO:0007669"/>
    <property type="project" value="UniProtKB-KW"/>
</dbReference>
<keyword evidence="5" id="KW-0067">ATP-binding</keyword>
<dbReference type="InterPro" id="IPR001214">
    <property type="entry name" value="SET_dom"/>
</dbReference>
<comment type="similarity">
    <text evidence="1">Belongs to the D-alanine--D-alanine ligase family.</text>
</comment>
<dbReference type="PANTHER" id="PTHR23132:SF23">
    <property type="entry name" value="D-ALANINE--D-ALANINE LIGASE B"/>
    <property type="match status" value="1"/>
</dbReference>
<dbReference type="GO" id="GO:0005524">
    <property type="term" value="F:ATP binding"/>
    <property type="evidence" value="ECO:0007669"/>
    <property type="project" value="UniProtKB-UniRule"/>
</dbReference>
<evidence type="ECO:0000256" key="2">
    <source>
        <dbReference type="ARBA" id="ARBA00022598"/>
    </source>
</evidence>
<feature type="domain" description="ATP-grasp" evidence="7">
    <location>
        <begin position="104"/>
        <end position="317"/>
    </location>
</feature>
<dbReference type="STRING" id="52.CMC5_022300"/>
<keyword evidence="4" id="KW-0949">S-adenosyl-L-methionine</keyword>
<protein>
    <recommendedName>
        <fullName evidence="10">D-alanine--D-alanine ligase</fullName>
    </recommendedName>
</protein>
<dbReference type="InterPro" id="IPR011761">
    <property type="entry name" value="ATP-grasp"/>
</dbReference>
<dbReference type="AlphaFoldDB" id="A0A0K1EC03"/>
<evidence type="ECO:0000256" key="5">
    <source>
        <dbReference type="PROSITE-ProRule" id="PRU00409"/>
    </source>
</evidence>
<evidence type="ECO:0000313" key="9">
    <source>
        <dbReference type="Proteomes" id="UP000067626"/>
    </source>
</evidence>
<evidence type="ECO:0000259" key="6">
    <source>
        <dbReference type="PROSITE" id="PS50868"/>
    </source>
</evidence>
<dbReference type="InterPro" id="IPR011095">
    <property type="entry name" value="Dala_Dala_lig_C"/>
</dbReference>
<dbReference type="PROSITE" id="PS50868">
    <property type="entry name" value="POST_SET"/>
    <property type="match status" value="1"/>
</dbReference>
<dbReference type="GO" id="GO:0008716">
    <property type="term" value="F:D-alanine-D-alanine ligase activity"/>
    <property type="evidence" value="ECO:0007669"/>
    <property type="project" value="InterPro"/>
</dbReference>
<dbReference type="Gene3D" id="3.30.470.20">
    <property type="entry name" value="ATP-grasp fold, B domain"/>
    <property type="match status" value="1"/>
</dbReference>
<dbReference type="Pfam" id="PF07478">
    <property type="entry name" value="Dala_Dala_lig_C"/>
    <property type="match status" value="1"/>
</dbReference>
<dbReference type="SUPFAM" id="SSF56059">
    <property type="entry name" value="Glutathione synthetase ATP-binding domain-like"/>
    <property type="match status" value="1"/>
</dbReference>
<feature type="domain" description="Post-SET" evidence="6">
    <location>
        <begin position="444"/>
        <end position="460"/>
    </location>
</feature>
<keyword evidence="5" id="KW-0547">Nucleotide-binding</keyword>
<dbReference type="EMBL" id="CP012159">
    <property type="protein sequence ID" value="AKT38088.1"/>
    <property type="molecule type" value="Genomic_DNA"/>
</dbReference>
<keyword evidence="9" id="KW-1185">Reference proteome</keyword>
<dbReference type="Pfam" id="PF00856">
    <property type="entry name" value="SET"/>
    <property type="match status" value="1"/>
</dbReference>
<evidence type="ECO:0000259" key="7">
    <source>
        <dbReference type="PROSITE" id="PS50975"/>
    </source>
</evidence>
<dbReference type="PATRIC" id="fig|52.7.peg.2400"/>
<gene>
    <name evidence="8" type="ORF">CMC5_022300</name>
</gene>
<reference evidence="8 9" key="1">
    <citation type="submission" date="2015-07" db="EMBL/GenBank/DDBJ databases">
        <title>Genome analysis of myxobacterium Chondromyces crocatus Cm c5 reveals a high potential for natural compound synthesis and the genetic basis for the loss of fruiting body formation.</title>
        <authorList>
            <person name="Zaburannyi N."/>
            <person name="Bunk B."/>
            <person name="Maier J."/>
            <person name="Overmann J."/>
            <person name="Mueller R."/>
        </authorList>
    </citation>
    <scope>NUCLEOTIDE SEQUENCE [LARGE SCALE GENOMIC DNA]</scope>
    <source>
        <strain evidence="8 9">Cm c5</strain>
    </source>
</reference>
<dbReference type="Gene3D" id="2.170.270.10">
    <property type="entry name" value="SET domain"/>
    <property type="match status" value="1"/>
</dbReference>
<organism evidence="8 9">
    <name type="scientific">Chondromyces crocatus</name>
    <dbReference type="NCBI Taxonomy" id="52"/>
    <lineage>
        <taxon>Bacteria</taxon>
        <taxon>Pseudomonadati</taxon>
        <taxon>Myxococcota</taxon>
        <taxon>Polyangia</taxon>
        <taxon>Polyangiales</taxon>
        <taxon>Polyangiaceae</taxon>
        <taxon>Chondromyces</taxon>
    </lineage>
</organism>
<dbReference type="Proteomes" id="UP000067626">
    <property type="component" value="Chromosome"/>
</dbReference>
<sequence length="467" mass="52045">MRLCTLLASYERSESPFHGLDPYPDPSLWAPSHEWEVCLVDKATAVRTVRQLAKRGFDAFVNLCDGTWEEDCAGLEVVIELERQGQAYTGADPHFYPITRKAMKLMCHAVGIDTPRHVFAESRDEAELAAAHLRFPLFVKHPDGYGSLGLTAASRVTHADALFARVDQVVDAHGGALIEEFVEGREFTVLVAEPPAGERSPRCYPPLEVVFPPGESFKHFDLKWRGYDDLSSRPVEDADLAERLQGVAARIFEALKGVGYARCDIRMDRDGRLYLLDVNSNPGLFYPPEAPGAADLILSHDPGGHRGFIEHILTTALRRRDLRRPKWTLRHHPERGLGIVATVDIAAGERVFCNEERPMQLVTRAHVERTWPSWRKQVFARWAHPISDEVHAMWSDDPEAWFPTHHSCDPTVALDGLDFVARRPIRKGEAITLDHATLAGPSRSPSPCPCGSALCRGTIRSAALLAP</sequence>
<dbReference type="InterPro" id="IPR003616">
    <property type="entry name" value="Post-SET_dom"/>
</dbReference>